<dbReference type="InterPro" id="IPR045098">
    <property type="entry name" value="Fyv10_fam"/>
</dbReference>
<feature type="zinc finger region" description="RING-Gid-type" evidence="10">
    <location>
        <begin position="308"/>
        <end position="377"/>
    </location>
</feature>
<dbReference type="PROSITE" id="PS51867">
    <property type="entry name" value="ZF_RING_GID"/>
    <property type="match status" value="1"/>
</dbReference>
<dbReference type="CDD" id="cd16659">
    <property type="entry name" value="RING-Ubox_Emp"/>
    <property type="match status" value="1"/>
</dbReference>
<evidence type="ECO:0000313" key="17">
    <source>
        <dbReference type="Proteomes" id="UP000663829"/>
    </source>
</evidence>
<dbReference type="PANTHER" id="PTHR12170">
    <property type="entry name" value="MACROPHAGE ERYTHROBLAST ATTACHER-RELATED"/>
    <property type="match status" value="1"/>
</dbReference>
<keyword evidence="17" id="KW-1185">Reference proteome</keyword>
<accession>A0A814EXC2</accession>
<evidence type="ECO:0000256" key="8">
    <source>
        <dbReference type="ARBA" id="ARBA00023057"/>
    </source>
</evidence>
<evidence type="ECO:0000259" key="11">
    <source>
        <dbReference type="PROSITE" id="PS50897"/>
    </source>
</evidence>
<proteinExistence type="predicted"/>
<feature type="domain" description="RING-Gid-type" evidence="12">
    <location>
        <begin position="308"/>
        <end position="377"/>
    </location>
</feature>
<dbReference type="GO" id="GO:0043161">
    <property type="term" value="P:proteasome-mediated ubiquitin-dependent protein catabolic process"/>
    <property type="evidence" value="ECO:0007669"/>
    <property type="project" value="InterPro"/>
</dbReference>
<reference evidence="14" key="1">
    <citation type="submission" date="2021-02" db="EMBL/GenBank/DDBJ databases">
        <authorList>
            <person name="Nowell W R."/>
        </authorList>
    </citation>
    <scope>NUCLEOTIDE SEQUENCE</scope>
</reference>
<dbReference type="PROSITE" id="PS50897">
    <property type="entry name" value="CTLH"/>
    <property type="match status" value="1"/>
</dbReference>
<evidence type="ECO:0000313" key="15">
    <source>
        <dbReference type="EMBL" id="CAF3662941.1"/>
    </source>
</evidence>
<dbReference type="GO" id="GO:0008270">
    <property type="term" value="F:zinc ion binding"/>
    <property type="evidence" value="ECO:0007669"/>
    <property type="project" value="UniProtKB-KW"/>
</dbReference>
<dbReference type="AlphaFoldDB" id="A0A814EXC2"/>
<keyword evidence="8" id="KW-0265">Erythrocyte maturation</keyword>
<dbReference type="EMBL" id="CAJNOQ010002729">
    <property type="protein sequence ID" value="CAF0975282.1"/>
    <property type="molecule type" value="Genomic_DNA"/>
</dbReference>
<dbReference type="InterPro" id="IPR013144">
    <property type="entry name" value="CRA_dom"/>
</dbReference>
<comment type="subcellular location">
    <subcellularLocation>
        <location evidence="2">Cytoplasm</location>
    </subcellularLocation>
    <subcellularLocation>
        <location evidence="1">Nucleus matrix</location>
    </subcellularLocation>
</comment>
<evidence type="ECO:0000259" key="12">
    <source>
        <dbReference type="PROSITE" id="PS51867"/>
    </source>
</evidence>
<dbReference type="SMART" id="SM00668">
    <property type="entry name" value="CTLH"/>
    <property type="match status" value="1"/>
</dbReference>
<dbReference type="GO" id="GO:0016363">
    <property type="term" value="C:nuclear matrix"/>
    <property type="evidence" value="ECO:0007669"/>
    <property type="project" value="UniProtKB-SubCell"/>
</dbReference>
<gene>
    <name evidence="14" type="ORF">GPM918_LOCUS12456</name>
    <name evidence="13" type="ORF">OVA965_LOCUS8520</name>
    <name evidence="16" type="ORF">SRO942_LOCUS12456</name>
    <name evidence="15" type="ORF">TMI583_LOCUS8516</name>
</gene>
<dbReference type="GO" id="GO:0043249">
    <property type="term" value="P:erythrocyte maturation"/>
    <property type="evidence" value="ECO:0007669"/>
    <property type="project" value="UniProtKB-KW"/>
</dbReference>
<sequence>MFGTTPDDVRVLEHATVKVPYEHLNKRYRHAQKQIDRDSASLMSSVNDLEKKNGFTTTNPQATLECLKLCLEKCMTLKRKAQELKDDELECLKSVKRRVDHLKEYDKNSASKSEIWRKQRYDRILVDFLFRTKCFETAMALAKATGVQDLVNSEVFLTAKEIEDSLMNRDTSKCLVWFNENKTKLKKNGCTLDFCIRLQEFIEFIKAKRLKEAVEHARKYLTQIPENHTSEFRMAMGLLVLRQPNACYQSMLDENRWQKLVEQFRIDNLKLHQMGTQSKFTAVLQSGLSALKTPTCFDKVTSVKNPNCPVCNLHLKAIAKSLPYAHCSVSKLICAHNREPINESNPPLMLPNGYVYGSKTLKTIAAENDGKIICPRTNDTYELNQAEKVYIM</sequence>
<dbReference type="InterPro" id="IPR024964">
    <property type="entry name" value="CTLH/CRA"/>
</dbReference>
<feature type="domain" description="CTLH" evidence="11">
    <location>
        <begin position="155"/>
        <end position="212"/>
    </location>
</feature>
<dbReference type="Proteomes" id="UP000681722">
    <property type="component" value="Unassembled WGS sequence"/>
</dbReference>
<keyword evidence="6 10" id="KW-0863">Zinc-finger</keyword>
<name>A0A814EXC2_9BILA</name>
<organism evidence="14 17">
    <name type="scientific">Didymodactylos carnosus</name>
    <dbReference type="NCBI Taxonomy" id="1234261"/>
    <lineage>
        <taxon>Eukaryota</taxon>
        <taxon>Metazoa</taxon>
        <taxon>Spiralia</taxon>
        <taxon>Gnathifera</taxon>
        <taxon>Rotifera</taxon>
        <taxon>Eurotatoria</taxon>
        <taxon>Bdelloidea</taxon>
        <taxon>Philodinida</taxon>
        <taxon>Philodinidae</taxon>
        <taxon>Didymodactylos</taxon>
    </lineage>
</organism>
<evidence type="ECO:0000256" key="2">
    <source>
        <dbReference type="ARBA" id="ARBA00004496"/>
    </source>
</evidence>
<evidence type="ECO:0000256" key="4">
    <source>
        <dbReference type="ARBA" id="ARBA00022490"/>
    </source>
</evidence>
<dbReference type="PANTHER" id="PTHR12170:SF2">
    <property type="entry name" value="E3 UBIQUITIN-PROTEIN TRANSFERASE MAEA"/>
    <property type="match status" value="1"/>
</dbReference>
<evidence type="ECO:0000256" key="9">
    <source>
        <dbReference type="ARBA" id="ARBA00029678"/>
    </source>
</evidence>
<dbReference type="Pfam" id="PF10607">
    <property type="entry name" value="CTLH"/>
    <property type="match status" value="1"/>
</dbReference>
<dbReference type="GO" id="GO:0034657">
    <property type="term" value="C:GID complex"/>
    <property type="evidence" value="ECO:0007669"/>
    <property type="project" value="TreeGrafter"/>
</dbReference>
<comment type="caution">
    <text evidence="14">The sequence shown here is derived from an EMBL/GenBank/DDBJ whole genome shotgun (WGS) entry which is preliminary data.</text>
</comment>
<dbReference type="InterPro" id="IPR044063">
    <property type="entry name" value="ZF_RING_GID"/>
</dbReference>
<evidence type="ECO:0000256" key="7">
    <source>
        <dbReference type="ARBA" id="ARBA00022833"/>
    </source>
</evidence>
<evidence type="ECO:0000256" key="10">
    <source>
        <dbReference type="PROSITE-ProRule" id="PRU01215"/>
    </source>
</evidence>
<evidence type="ECO:0000313" key="13">
    <source>
        <dbReference type="EMBL" id="CAF0878987.1"/>
    </source>
</evidence>
<dbReference type="EMBL" id="CAJOBC010002729">
    <property type="protein sequence ID" value="CAF3748145.1"/>
    <property type="molecule type" value="Genomic_DNA"/>
</dbReference>
<evidence type="ECO:0000313" key="14">
    <source>
        <dbReference type="EMBL" id="CAF0975282.1"/>
    </source>
</evidence>
<evidence type="ECO:0000256" key="6">
    <source>
        <dbReference type="ARBA" id="ARBA00022771"/>
    </source>
</evidence>
<dbReference type="GO" id="GO:0061630">
    <property type="term" value="F:ubiquitin protein ligase activity"/>
    <property type="evidence" value="ECO:0007669"/>
    <property type="project" value="InterPro"/>
</dbReference>
<dbReference type="EMBL" id="CAJNOK010002888">
    <property type="protein sequence ID" value="CAF0878987.1"/>
    <property type="molecule type" value="Genomic_DNA"/>
</dbReference>
<dbReference type="Proteomes" id="UP000663829">
    <property type="component" value="Unassembled WGS sequence"/>
</dbReference>
<keyword evidence="4" id="KW-0963">Cytoplasm</keyword>
<dbReference type="SMART" id="SM00757">
    <property type="entry name" value="CRA"/>
    <property type="match status" value="1"/>
</dbReference>
<keyword evidence="5" id="KW-0479">Metal-binding</keyword>
<keyword evidence="7" id="KW-0862">Zinc</keyword>
<dbReference type="PROSITE" id="PS50896">
    <property type="entry name" value="LISH"/>
    <property type="match status" value="1"/>
</dbReference>
<evidence type="ECO:0000313" key="16">
    <source>
        <dbReference type="EMBL" id="CAF3748145.1"/>
    </source>
</evidence>
<protein>
    <recommendedName>
        <fullName evidence="3">E3 ubiquitin-protein transferase MAEA</fullName>
    </recommendedName>
    <alternativeName>
        <fullName evidence="9">Macrophage erythroblast attacher</fullName>
    </alternativeName>
</protein>
<evidence type="ECO:0000256" key="5">
    <source>
        <dbReference type="ARBA" id="ARBA00022723"/>
    </source>
</evidence>
<dbReference type="Proteomes" id="UP000677228">
    <property type="component" value="Unassembled WGS sequence"/>
</dbReference>
<dbReference type="InterPro" id="IPR006595">
    <property type="entry name" value="CTLH_C"/>
</dbReference>
<dbReference type="GO" id="GO:0005737">
    <property type="term" value="C:cytoplasm"/>
    <property type="evidence" value="ECO:0007669"/>
    <property type="project" value="UniProtKB-SubCell"/>
</dbReference>
<evidence type="ECO:0000256" key="3">
    <source>
        <dbReference type="ARBA" id="ARBA00014384"/>
    </source>
</evidence>
<evidence type="ECO:0000256" key="1">
    <source>
        <dbReference type="ARBA" id="ARBA00004109"/>
    </source>
</evidence>
<dbReference type="EMBL" id="CAJOBA010002889">
    <property type="protein sequence ID" value="CAF3662941.1"/>
    <property type="molecule type" value="Genomic_DNA"/>
</dbReference>
<dbReference type="Proteomes" id="UP000682733">
    <property type="component" value="Unassembled WGS sequence"/>
</dbReference>
<dbReference type="InterPro" id="IPR006594">
    <property type="entry name" value="LisH"/>
</dbReference>
<dbReference type="OrthoDB" id="1933455at2759"/>